<organism evidence="1">
    <name type="scientific">uncultured marine virus</name>
    <dbReference type="NCBI Taxonomy" id="186617"/>
    <lineage>
        <taxon>Viruses</taxon>
        <taxon>environmental samples</taxon>
    </lineage>
</organism>
<name>A0A0F7L4B2_9VIRU</name>
<sequence length="110" mass="12708">MLFRLERLIWKLIRKNLLSLKPKKECSITIKHLKDVDNKPTELGDFNPDKEGRVSTGTIDGEMVYVWDNKEVISDSDGFGMLVGRQPIPKTLKTFQSIPLDRFNKIFKGE</sequence>
<evidence type="ECO:0000313" key="1">
    <source>
        <dbReference type="EMBL" id="AKH46800.1"/>
    </source>
</evidence>
<dbReference type="EMBL" id="KR029586">
    <property type="protein sequence ID" value="AKH46800.1"/>
    <property type="molecule type" value="Genomic_DNA"/>
</dbReference>
<protein>
    <submittedName>
        <fullName evidence="1">Uncharacterized protein</fullName>
    </submittedName>
</protein>
<proteinExistence type="predicted"/>
<reference evidence="1" key="2">
    <citation type="submission" date="2015-03" db="EMBL/GenBank/DDBJ databases">
        <authorList>
            <person name="Chow C.-E.T."/>
            <person name="Winget D.M."/>
            <person name="White R.A.III."/>
            <person name="Hallam S.J."/>
            <person name="Suttle C.A."/>
        </authorList>
    </citation>
    <scope>NUCLEOTIDE SEQUENCE</scope>
    <source>
        <strain evidence="1">Anoxic2_2</strain>
    </source>
</reference>
<reference evidence="1" key="1">
    <citation type="journal article" date="2015" name="Front. Microbiol.">
        <title>Combining genomic sequencing methods to explore viral diversity and reveal potential virus-host interactions.</title>
        <authorList>
            <person name="Chow C.E."/>
            <person name="Winget D.M."/>
            <person name="White R.A.III."/>
            <person name="Hallam S.J."/>
            <person name="Suttle C.A."/>
        </authorList>
    </citation>
    <scope>NUCLEOTIDE SEQUENCE</scope>
    <source>
        <strain evidence="1">Anoxic2_2</strain>
    </source>
</reference>
<accession>A0A0F7L4B2</accession>